<dbReference type="RefSeq" id="WP_377769235.1">
    <property type="nucleotide sequence ID" value="NZ_JBHUHO010000002.1"/>
</dbReference>
<dbReference type="InterPro" id="IPR036249">
    <property type="entry name" value="Thioredoxin-like_sf"/>
</dbReference>
<keyword evidence="2" id="KW-1185">Reference proteome</keyword>
<sequence>MKEKLEISQNKINELLKTDFTSSHGGSLEINKINGEVILLFTSLYCTHCIDLLPELNEINSLLENSSMVLFTDGKIQEIREMVEFFNWTIPVVSYDEYNLNNYIPDIKLPFMLVLDGNKNVLSHGTIYNKTDSLLFLNSSSQRVK</sequence>
<reference evidence="2" key="1">
    <citation type="journal article" date="2019" name="Int. J. Syst. Evol. Microbiol.">
        <title>The Global Catalogue of Microorganisms (GCM) 10K type strain sequencing project: providing services to taxonomists for standard genome sequencing and annotation.</title>
        <authorList>
            <consortium name="The Broad Institute Genomics Platform"/>
            <consortium name="The Broad Institute Genome Sequencing Center for Infectious Disease"/>
            <person name="Wu L."/>
            <person name="Ma J."/>
        </authorList>
    </citation>
    <scope>NUCLEOTIDE SEQUENCE [LARGE SCALE GENOMIC DNA]</scope>
    <source>
        <strain evidence="2">GH52</strain>
    </source>
</reference>
<name>A0ABW4YF09_9BACL</name>
<dbReference type="EMBL" id="JBHUHO010000002">
    <property type="protein sequence ID" value="MFD2114264.1"/>
    <property type="molecule type" value="Genomic_DNA"/>
</dbReference>
<protein>
    <submittedName>
        <fullName evidence="1">TlpA family protein disulfide reductase</fullName>
    </submittedName>
</protein>
<accession>A0ABW4YF09</accession>
<dbReference type="Proteomes" id="UP001597362">
    <property type="component" value="Unassembled WGS sequence"/>
</dbReference>
<dbReference type="Gene3D" id="3.40.30.10">
    <property type="entry name" value="Glutaredoxin"/>
    <property type="match status" value="1"/>
</dbReference>
<gene>
    <name evidence="1" type="ORF">ACFSJH_00650</name>
</gene>
<evidence type="ECO:0000313" key="2">
    <source>
        <dbReference type="Proteomes" id="UP001597362"/>
    </source>
</evidence>
<dbReference type="SUPFAM" id="SSF52833">
    <property type="entry name" value="Thioredoxin-like"/>
    <property type="match status" value="1"/>
</dbReference>
<comment type="caution">
    <text evidence="1">The sequence shown here is derived from an EMBL/GenBank/DDBJ whole genome shotgun (WGS) entry which is preliminary data.</text>
</comment>
<proteinExistence type="predicted"/>
<evidence type="ECO:0000313" key="1">
    <source>
        <dbReference type="EMBL" id="MFD2114264.1"/>
    </source>
</evidence>
<organism evidence="1 2">
    <name type="scientific">Paenibacillus yanchengensis</name>
    <dbReference type="NCBI Taxonomy" id="2035833"/>
    <lineage>
        <taxon>Bacteria</taxon>
        <taxon>Bacillati</taxon>
        <taxon>Bacillota</taxon>
        <taxon>Bacilli</taxon>
        <taxon>Bacillales</taxon>
        <taxon>Paenibacillaceae</taxon>
        <taxon>Paenibacillus</taxon>
    </lineage>
</organism>